<dbReference type="PANTHER" id="PTHR46159:SF12">
    <property type="entry name" value="PROTEIN TESMIN_TSO1-LIKE CXC 3-RELATED"/>
    <property type="match status" value="1"/>
</dbReference>
<evidence type="ECO:0000259" key="2">
    <source>
        <dbReference type="PROSITE" id="PS51634"/>
    </source>
</evidence>
<dbReference type="PROSITE" id="PS51634">
    <property type="entry name" value="CRC"/>
    <property type="match status" value="1"/>
</dbReference>
<dbReference type="PANTHER" id="PTHR46159">
    <property type="entry name" value="PROTEIN TESMIN/TSO1-LIKE CXC 2"/>
    <property type="match status" value="1"/>
</dbReference>
<keyword evidence="1" id="KW-0812">Transmembrane</keyword>
<reference evidence="3" key="1">
    <citation type="submission" date="2019-12" db="EMBL/GenBank/DDBJ databases">
        <title>Genome sequencing and annotation of Brassica cretica.</title>
        <authorList>
            <person name="Studholme D.J."/>
            <person name="Sarris P.F."/>
        </authorList>
    </citation>
    <scope>NUCLEOTIDE SEQUENCE</scope>
    <source>
        <strain evidence="3">PFS-102/07</strain>
        <tissue evidence="3">Leaf</tissue>
    </source>
</reference>
<evidence type="ECO:0000313" key="3">
    <source>
        <dbReference type="EMBL" id="KAF2610997.1"/>
    </source>
</evidence>
<name>A0A8S9LY71_BRACR</name>
<sequence length="165" mass="18887">MVSLEESNKTPASARHMRGCNCKKSGCSKKYCECYLSVMRLQSTKKLKIIVIISKSSSVESFVTVVTVVTVLVSFVFYSFVFSYGCCEFVLESKPSIELLKQVTKDNKMTLIWTILARTEHYHLDFVQCRVNSMACDIDYYELVDNQYNGRRSRGGIFVKLKLIL</sequence>
<accession>A0A8S9LY71</accession>
<organism evidence="3">
    <name type="scientific">Brassica cretica</name>
    <name type="common">Mustard</name>
    <dbReference type="NCBI Taxonomy" id="69181"/>
    <lineage>
        <taxon>Eukaryota</taxon>
        <taxon>Viridiplantae</taxon>
        <taxon>Streptophyta</taxon>
        <taxon>Embryophyta</taxon>
        <taxon>Tracheophyta</taxon>
        <taxon>Spermatophyta</taxon>
        <taxon>Magnoliopsida</taxon>
        <taxon>eudicotyledons</taxon>
        <taxon>Gunneridae</taxon>
        <taxon>Pentapetalae</taxon>
        <taxon>rosids</taxon>
        <taxon>malvids</taxon>
        <taxon>Brassicales</taxon>
        <taxon>Brassicaceae</taxon>
        <taxon>Brassiceae</taxon>
        <taxon>Brassica</taxon>
    </lineage>
</organism>
<gene>
    <name evidence="3" type="ORF">F2Q70_00009607</name>
</gene>
<dbReference type="GO" id="GO:0003700">
    <property type="term" value="F:DNA-binding transcription factor activity"/>
    <property type="evidence" value="ECO:0007669"/>
    <property type="project" value="InterPro"/>
</dbReference>
<evidence type="ECO:0000256" key="1">
    <source>
        <dbReference type="SAM" id="Phobius"/>
    </source>
</evidence>
<dbReference type="AlphaFoldDB" id="A0A8S9LY71"/>
<dbReference type="InterPro" id="IPR044522">
    <property type="entry name" value="TSO1-like"/>
</dbReference>
<proteinExistence type="predicted"/>
<feature type="domain" description="CRC" evidence="2">
    <location>
        <begin position="1"/>
        <end position="61"/>
    </location>
</feature>
<dbReference type="InterPro" id="IPR005172">
    <property type="entry name" value="CRC"/>
</dbReference>
<dbReference type="Pfam" id="PF03638">
    <property type="entry name" value="TCR"/>
    <property type="match status" value="1"/>
</dbReference>
<dbReference type="EMBL" id="QGKY02000089">
    <property type="protein sequence ID" value="KAF2610997.1"/>
    <property type="molecule type" value="Genomic_DNA"/>
</dbReference>
<keyword evidence="1" id="KW-0472">Membrane</keyword>
<protein>
    <recommendedName>
        <fullName evidence="2">CRC domain-containing protein</fullName>
    </recommendedName>
</protein>
<feature type="transmembrane region" description="Helical" evidence="1">
    <location>
        <begin position="62"/>
        <end position="85"/>
    </location>
</feature>
<keyword evidence="1" id="KW-1133">Transmembrane helix</keyword>
<comment type="caution">
    <text evidence="3">The sequence shown here is derived from an EMBL/GenBank/DDBJ whole genome shotgun (WGS) entry which is preliminary data.</text>
</comment>